<sequence length="569" mass="61706">MGGARTRLPTVVVLTALPVEYEAVRRHLKDVREVGSRQGTRFDVGRISGLDWQIALAETGPTNTRAALITQHAVDHFTAAAVFFVGVAAALKDKLRLGDVVVASKIYGYHGGRESEDGFSARPVAWEPAYDMDQLVRSACRNGPWAFLTPAPHPSAQPDVRFEPLTSGDVLIDWRDSETVRRIRSHYNDAVAVDMESHGVAQAARMHRDVHMLTVRGISDFADGGKAAADARGSQRTASRNAAAFALRVLRDLRPAVPPPSTADEGPPLRPAAVVVTGPGRDTGRKTWESRPVVEAGGQEYLLYEGPGDLLHESRDGDVVRRQARARLVPDRNTRGSYVWLRQVELLRPERGSGLTPLSALEREAELCRDFRGPEVVYLGRRRNTATLALEWPADAKSGRPLDTLRELLPEPPAPPDSLRLHLTVQGLAAVAELLGRLHGKGFSHRALHPTAIVMDRPRMVLRDLGLAAVPPRPGESAGPYQAPEQRHGAGARPGPATDVHQLGALLQHALTGRPPAPGLPPYRPAGSVPPRLAQAVVDALQQDPTARPGIRELRLELLAAARELPLVP</sequence>
<feature type="domain" description="Protein kinase" evidence="2">
    <location>
        <begin position="305"/>
        <end position="569"/>
    </location>
</feature>
<name>A0ABX0DXM4_9ACTN</name>
<evidence type="ECO:0000313" key="3">
    <source>
        <dbReference type="EMBL" id="NGO46690.1"/>
    </source>
</evidence>
<dbReference type="CDD" id="cd09008">
    <property type="entry name" value="MTAN"/>
    <property type="match status" value="1"/>
</dbReference>
<dbReference type="InterPro" id="IPR000845">
    <property type="entry name" value="Nucleoside_phosphorylase_d"/>
</dbReference>
<dbReference type="InterPro" id="IPR011009">
    <property type="entry name" value="Kinase-like_dom_sf"/>
</dbReference>
<reference evidence="3 4" key="1">
    <citation type="submission" date="2020-02" db="EMBL/GenBank/DDBJ databases">
        <title>Whole-genome analyses of novel actinobacteria.</title>
        <authorList>
            <person name="Sahin N."/>
            <person name="Tokatli A."/>
        </authorList>
    </citation>
    <scope>NUCLEOTIDE SEQUENCE [LARGE SCALE GENOMIC DNA]</scope>
    <source>
        <strain evidence="3 4">YC419</strain>
    </source>
</reference>
<dbReference type="PROSITE" id="PS50011">
    <property type="entry name" value="PROTEIN_KINASE_DOM"/>
    <property type="match status" value="1"/>
</dbReference>
<organism evidence="3 4">
    <name type="scientific">Streptomyces ureilyticus</name>
    <dbReference type="NCBI Taxonomy" id="1775131"/>
    <lineage>
        <taxon>Bacteria</taxon>
        <taxon>Bacillati</taxon>
        <taxon>Actinomycetota</taxon>
        <taxon>Actinomycetes</taxon>
        <taxon>Kitasatosporales</taxon>
        <taxon>Streptomycetaceae</taxon>
        <taxon>Streptomyces</taxon>
    </lineage>
</organism>
<dbReference type="Proteomes" id="UP001518140">
    <property type="component" value="Unassembled WGS sequence"/>
</dbReference>
<accession>A0ABX0DXM4</accession>
<dbReference type="SUPFAM" id="SSF56112">
    <property type="entry name" value="Protein kinase-like (PK-like)"/>
    <property type="match status" value="1"/>
</dbReference>
<feature type="region of interest" description="Disordered" evidence="1">
    <location>
        <begin position="471"/>
        <end position="498"/>
    </location>
</feature>
<dbReference type="EMBL" id="JAAKZX010000139">
    <property type="protein sequence ID" value="NGO46690.1"/>
    <property type="molecule type" value="Genomic_DNA"/>
</dbReference>
<protein>
    <recommendedName>
        <fullName evidence="2">Protein kinase domain-containing protein</fullName>
    </recommendedName>
</protein>
<evidence type="ECO:0000313" key="4">
    <source>
        <dbReference type="Proteomes" id="UP001518140"/>
    </source>
</evidence>
<keyword evidence="4" id="KW-1185">Reference proteome</keyword>
<dbReference type="PANTHER" id="PTHR46832">
    <property type="entry name" value="5'-METHYLTHIOADENOSINE/S-ADENOSYLHOMOCYSTEINE NUCLEOSIDASE"/>
    <property type="match status" value="1"/>
</dbReference>
<dbReference type="RefSeq" id="WP_165343220.1">
    <property type="nucleotide sequence ID" value="NZ_JAAKZX010000139.1"/>
</dbReference>
<dbReference type="Gene3D" id="3.40.50.1580">
    <property type="entry name" value="Nucleoside phosphorylase domain"/>
    <property type="match status" value="1"/>
</dbReference>
<dbReference type="Gene3D" id="1.10.510.10">
    <property type="entry name" value="Transferase(Phosphotransferase) domain 1"/>
    <property type="match status" value="1"/>
</dbReference>
<evidence type="ECO:0000259" key="2">
    <source>
        <dbReference type="PROSITE" id="PS50011"/>
    </source>
</evidence>
<gene>
    <name evidence="3" type="ORF">G6048_32730</name>
</gene>
<proteinExistence type="predicted"/>
<evidence type="ECO:0000256" key="1">
    <source>
        <dbReference type="SAM" id="MobiDB-lite"/>
    </source>
</evidence>
<dbReference type="InterPro" id="IPR035994">
    <property type="entry name" value="Nucleoside_phosphorylase_sf"/>
</dbReference>
<dbReference type="SUPFAM" id="SSF53167">
    <property type="entry name" value="Purine and uridine phosphorylases"/>
    <property type="match status" value="1"/>
</dbReference>
<comment type="caution">
    <text evidence="3">The sequence shown here is derived from an EMBL/GenBank/DDBJ whole genome shotgun (WGS) entry which is preliminary data.</text>
</comment>
<dbReference type="PANTHER" id="PTHR46832:SF1">
    <property type="entry name" value="5'-METHYLTHIOADENOSINE_S-ADENOSYLHOMOCYSTEINE NUCLEOSIDASE"/>
    <property type="match status" value="1"/>
</dbReference>
<dbReference type="Pfam" id="PF01048">
    <property type="entry name" value="PNP_UDP_1"/>
    <property type="match status" value="1"/>
</dbReference>
<dbReference type="InterPro" id="IPR000719">
    <property type="entry name" value="Prot_kinase_dom"/>
</dbReference>